<keyword evidence="1" id="KW-1133">Transmembrane helix</keyword>
<feature type="transmembrane region" description="Helical" evidence="1">
    <location>
        <begin position="321"/>
        <end position="349"/>
    </location>
</feature>
<name>A0A7G7MGM1_9PSEU</name>
<protein>
    <submittedName>
        <fullName evidence="2">Uncharacterized protein</fullName>
    </submittedName>
</protein>
<feature type="transmembrane region" description="Helical" evidence="1">
    <location>
        <begin position="99"/>
        <end position="120"/>
    </location>
</feature>
<feature type="transmembrane region" description="Helical" evidence="1">
    <location>
        <begin position="179"/>
        <end position="198"/>
    </location>
</feature>
<keyword evidence="3" id="KW-1185">Reference proteome</keyword>
<dbReference type="RefSeq" id="WP_185718684.1">
    <property type="nucleotide sequence ID" value="NZ_BAAAWI010000001.1"/>
</dbReference>
<gene>
    <name evidence="2" type="ORF">H6H00_28225</name>
</gene>
<dbReference type="Proteomes" id="UP000515728">
    <property type="component" value="Chromosome"/>
</dbReference>
<feature type="transmembrane region" description="Helical" evidence="1">
    <location>
        <begin position="280"/>
        <end position="300"/>
    </location>
</feature>
<evidence type="ECO:0000313" key="2">
    <source>
        <dbReference type="EMBL" id="QNG51932.1"/>
    </source>
</evidence>
<feature type="transmembrane region" description="Helical" evidence="1">
    <location>
        <begin position="69"/>
        <end position="87"/>
    </location>
</feature>
<evidence type="ECO:0000256" key="1">
    <source>
        <dbReference type="SAM" id="Phobius"/>
    </source>
</evidence>
<organism evidence="2 3">
    <name type="scientific">Pseudonocardia petroleophila</name>
    <dbReference type="NCBI Taxonomy" id="37331"/>
    <lineage>
        <taxon>Bacteria</taxon>
        <taxon>Bacillati</taxon>
        <taxon>Actinomycetota</taxon>
        <taxon>Actinomycetes</taxon>
        <taxon>Pseudonocardiales</taxon>
        <taxon>Pseudonocardiaceae</taxon>
        <taxon>Pseudonocardia</taxon>
    </lineage>
</organism>
<accession>A0A7G7MGM1</accession>
<proteinExistence type="predicted"/>
<reference evidence="2 3" key="1">
    <citation type="submission" date="2020-08" db="EMBL/GenBank/DDBJ databases">
        <authorList>
            <person name="Mo P."/>
        </authorList>
    </citation>
    <scope>NUCLEOTIDE SEQUENCE [LARGE SCALE GENOMIC DNA]</scope>
    <source>
        <strain evidence="2 3">CGMCC 4.1532</strain>
    </source>
</reference>
<feature type="transmembrane region" description="Helical" evidence="1">
    <location>
        <begin position="148"/>
        <end position="167"/>
    </location>
</feature>
<dbReference type="KEGG" id="ppel:H6H00_28225"/>
<dbReference type="EMBL" id="CP060131">
    <property type="protein sequence ID" value="QNG51932.1"/>
    <property type="molecule type" value="Genomic_DNA"/>
</dbReference>
<evidence type="ECO:0000313" key="3">
    <source>
        <dbReference type="Proteomes" id="UP000515728"/>
    </source>
</evidence>
<feature type="transmembrane region" description="Helical" evidence="1">
    <location>
        <begin position="20"/>
        <end position="37"/>
    </location>
</feature>
<keyword evidence="1" id="KW-0472">Membrane</keyword>
<dbReference type="AlphaFoldDB" id="A0A7G7MGM1"/>
<feature type="transmembrane region" description="Helical" evidence="1">
    <location>
        <begin position="239"/>
        <end position="260"/>
    </location>
</feature>
<keyword evidence="1" id="KW-0812">Transmembrane</keyword>
<feature type="transmembrane region" description="Helical" evidence="1">
    <location>
        <begin position="414"/>
        <end position="433"/>
    </location>
</feature>
<feature type="transmembrane region" description="Helical" evidence="1">
    <location>
        <begin position="369"/>
        <end position="394"/>
    </location>
</feature>
<sequence length="434" mass="45074">MLLAHGVGTRSDLPVPAELAAVGAGLAVVISFAVLALRWRTARPDGTTAGRPLPGPIAAALDSSLLRQALRVAGLLAATAVVVIGLFGPDDPSDNVAPWALYVTFWVGLVPASLLLGPVWRLLNPLRLLHAIVARVARVDPDKGLRRLPDRIGIWPAAASLGVFLWLELAHPDPANPRLVAAFVLGYSAVHVVAALVFGRSWFDRGDGFEVYSTLLGSLAPLGRRADGRLVLRNPIDGLGSVPAVPGLVAVVLVLVGSTAFDGLSRTSFWAAAVPDGPAWRTAGLVIATAAVVVLYLAATRRPDPWPGAGRAPLPAGYAPTLVPIAAGYAIAHYFSLLLFDGQLTFILASDPLGNGTDLFGTANRTVDYAIVGTTTIALVQLGAIVIGHLAAAVSAHDRSLRMFPAPIATRVQYPLLAAMVALTCGAVGLVFAP</sequence>